<organism evidence="4 5">
    <name type="scientific">Saitozyma podzolica</name>
    <dbReference type="NCBI Taxonomy" id="1890683"/>
    <lineage>
        <taxon>Eukaryota</taxon>
        <taxon>Fungi</taxon>
        <taxon>Dikarya</taxon>
        <taxon>Basidiomycota</taxon>
        <taxon>Agaricomycotina</taxon>
        <taxon>Tremellomycetes</taxon>
        <taxon>Tremellales</taxon>
        <taxon>Trimorphomycetaceae</taxon>
        <taxon>Saitozyma</taxon>
    </lineage>
</organism>
<dbReference type="PANTHER" id="PTHR20963:SF24">
    <property type="entry name" value="3-PHYTASE B"/>
    <property type="match status" value="1"/>
</dbReference>
<dbReference type="Gene3D" id="3.40.50.1240">
    <property type="entry name" value="Phosphoglycerate mutase-like"/>
    <property type="match status" value="1"/>
</dbReference>
<feature type="compositionally biased region" description="Low complexity" evidence="2">
    <location>
        <begin position="20"/>
        <end position="54"/>
    </location>
</feature>
<sequence>MPIPGPTVSTPLLQAHSAQSSYRTSRPTSPSHSPSASPSPAPYGSTRPRPSLSPFRRRRRRTPPIHAFPAVLAVLLFAAVAFVAWDVSSIGRCYFKPLCRILGDSAVSAEEIWWRNAGAYAPWRSRGDGGGKKGLPRGCEIDQVNILHRHTARYPTSGASKCMAESLSKLINREVITPRRHPELAFLARTDLTMSGWQFDQLMDQGRKAAWRSGRDFAALYRKLVRSSPGLFSRSAGGGRVVESAQYWLQGAMDDPFNILPRAELPAPNVTIPESDTSNNTLSVHSCPAYETLDPAPGQLERAALFPLLYPTRDRLNAALRPNPPLTVPDIICLGDMCAYDSQAAGENWQGWSRWCGVFSRAEWEIIGYLRDVQRYYEVGQGSTYGKTMGAGWINELIARLTDSAPNDNTTTNRTLDADVSTFPRGGERLFLDFSHDNEMIEILTAMNVIPQHRPLDTEQLPPKRTYVLSNMIPFGAHLVVERIACDLGDWEPDPNAPTGPGNGDGDGDGADDRQRDGKKDHVRIYLNDKLLHVDHISCKQSGLLEHGMCELELFLETQSWAQNDVDWGVCTAKSGGPDVFE</sequence>
<name>A0A427YHY5_9TREE</name>
<keyword evidence="3" id="KW-1133">Transmembrane helix</keyword>
<keyword evidence="5" id="KW-1185">Reference proteome</keyword>
<dbReference type="Proteomes" id="UP000279259">
    <property type="component" value="Unassembled WGS sequence"/>
</dbReference>
<reference evidence="4 5" key="1">
    <citation type="submission" date="2018-11" db="EMBL/GenBank/DDBJ databases">
        <title>Genome sequence of Saitozyma podzolica DSM 27192.</title>
        <authorList>
            <person name="Aliyu H."/>
            <person name="Gorte O."/>
            <person name="Ochsenreither K."/>
        </authorList>
    </citation>
    <scope>NUCLEOTIDE SEQUENCE [LARGE SCALE GENOMIC DNA]</scope>
    <source>
        <strain evidence="4 5">DSM 27192</strain>
    </source>
</reference>
<comment type="caution">
    <text evidence="4">The sequence shown here is derived from an EMBL/GenBank/DDBJ whole genome shotgun (WGS) entry which is preliminary data.</text>
</comment>
<feature type="region of interest" description="Disordered" evidence="2">
    <location>
        <begin position="490"/>
        <end position="518"/>
    </location>
</feature>
<dbReference type="STRING" id="1890683.A0A427YHY5"/>
<feature type="compositionally biased region" description="Polar residues" evidence="2">
    <location>
        <begin position="7"/>
        <end position="19"/>
    </location>
</feature>
<accession>A0A427YHY5</accession>
<dbReference type="CDD" id="cd07061">
    <property type="entry name" value="HP_HAP_like"/>
    <property type="match status" value="1"/>
</dbReference>
<keyword evidence="1" id="KW-0378">Hydrolase</keyword>
<feature type="region of interest" description="Disordered" evidence="2">
    <location>
        <begin position="1"/>
        <end position="58"/>
    </location>
</feature>
<evidence type="ECO:0000256" key="1">
    <source>
        <dbReference type="ARBA" id="ARBA00022801"/>
    </source>
</evidence>
<dbReference type="InterPro" id="IPR033379">
    <property type="entry name" value="Acid_Pase_AS"/>
</dbReference>
<feature type="transmembrane region" description="Helical" evidence="3">
    <location>
        <begin position="65"/>
        <end position="85"/>
    </location>
</feature>
<dbReference type="PANTHER" id="PTHR20963">
    <property type="entry name" value="MULTIPLE INOSITOL POLYPHOSPHATE PHOSPHATASE-RELATED"/>
    <property type="match status" value="1"/>
</dbReference>
<gene>
    <name evidence="4" type="ORF">EHS25_001296</name>
</gene>
<protein>
    <recommendedName>
        <fullName evidence="6">Acid phosphatase pho5</fullName>
    </recommendedName>
</protein>
<dbReference type="EMBL" id="RSCD01000010">
    <property type="protein sequence ID" value="RSH90691.1"/>
    <property type="molecule type" value="Genomic_DNA"/>
</dbReference>
<dbReference type="AlphaFoldDB" id="A0A427YHY5"/>
<evidence type="ECO:0000256" key="2">
    <source>
        <dbReference type="SAM" id="MobiDB-lite"/>
    </source>
</evidence>
<dbReference type="InterPro" id="IPR029033">
    <property type="entry name" value="His_PPase_superfam"/>
</dbReference>
<keyword evidence="3" id="KW-0812">Transmembrane</keyword>
<evidence type="ECO:0000313" key="4">
    <source>
        <dbReference type="EMBL" id="RSH90691.1"/>
    </source>
</evidence>
<dbReference type="InterPro" id="IPR000560">
    <property type="entry name" value="His_Pase_clade-2"/>
</dbReference>
<dbReference type="GO" id="GO:0003993">
    <property type="term" value="F:acid phosphatase activity"/>
    <property type="evidence" value="ECO:0007669"/>
    <property type="project" value="TreeGrafter"/>
</dbReference>
<evidence type="ECO:0000256" key="3">
    <source>
        <dbReference type="SAM" id="Phobius"/>
    </source>
</evidence>
<evidence type="ECO:0000313" key="5">
    <source>
        <dbReference type="Proteomes" id="UP000279259"/>
    </source>
</evidence>
<dbReference type="Pfam" id="PF00328">
    <property type="entry name" value="His_Phos_2"/>
    <property type="match status" value="1"/>
</dbReference>
<dbReference type="OrthoDB" id="6509975at2759"/>
<evidence type="ECO:0008006" key="6">
    <source>
        <dbReference type="Google" id="ProtNLM"/>
    </source>
</evidence>
<dbReference type="PROSITE" id="PS00778">
    <property type="entry name" value="HIS_ACID_PHOSPHAT_2"/>
    <property type="match status" value="1"/>
</dbReference>
<dbReference type="SUPFAM" id="SSF53254">
    <property type="entry name" value="Phosphoglycerate mutase-like"/>
    <property type="match status" value="1"/>
</dbReference>
<proteinExistence type="predicted"/>
<keyword evidence="3" id="KW-0472">Membrane</keyword>